<name>A0A0E0SNQ4_GIBZE</name>
<proteinExistence type="predicted"/>
<sequence length="67" mass="7682">MVCKTLLAKGVIVGMDRQSNHGMQGFIAQMHPQPEDLRITKNIFRQASAIMRMIHTWSTRTSKAKQR</sequence>
<reference key="3">
    <citation type="submission" date="2014-02" db="EMBL/GenBank/DDBJ databases">
        <title>A revised Fusarium graminearum genomic reference sequence using whole shotgun re-sequencing.</title>
        <authorList>
            <person name="King R."/>
            <person name="Urban M."/>
            <person name="Hassani-Pak K."/>
            <person name="Hammond-Kosack K."/>
        </authorList>
    </citation>
    <scope>NUCLEOTIDE SEQUENCE</scope>
    <source>
        <strain>PH-1</strain>
    </source>
</reference>
<keyword evidence="3" id="KW-1185">Reference proteome</keyword>
<organism evidence="2">
    <name type="scientific">Gibberella zeae (strain ATCC MYA-4620 / CBS 123657 / FGSC 9075 / NRRL 31084 / PH-1)</name>
    <name type="common">Wheat head blight fungus</name>
    <name type="synonym">Fusarium graminearum</name>
    <dbReference type="NCBI Taxonomy" id="229533"/>
    <lineage>
        <taxon>Eukaryota</taxon>
        <taxon>Fungi</taxon>
        <taxon>Dikarya</taxon>
        <taxon>Ascomycota</taxon>
        <taxon>Pezizomycotina</taxon>
        <taxon>Sordariomycetes</taxon>
        <taxon>Hypocreomycetidae</taxon>
        <taxon>Hypocreales</taxon>
        <taxon>Nectriaceae</taxon>
        <taxon>Fusarium</taxon>
    </lineage>
</organism>
<dbReference type="InParanoid" id="A0A0E0SNQ4"/>
<evidence type="ECO:0000313" key="3">
    <source>
        <dbReference type="Proteomes" id="UP000070720"/>
    </source>
</evidence>
<gene>
    <name evidence="1" type="ORF">FGRAMPH1_01T19739</name>
</gene>
<reference evidence="2 3" key="1">
    <citation type="journal article" date="2007" name="Science">
        <title>The Fusarium graminearum genome reveals a link between localized polymorphism and pathogen specialization.</title>
        <authorList>
            <person name="Cuomo C.A."/>
            <person name="Gueldener U."/>
            <person name="Xu J.-R."/>
            <person name="Trail F."/>
            <person name="Turgeon B.G."/>
            <person name="Di Pietro A."/>
            <person name="Walton J.D."/>
            <person name="Ma L.-J."/>
            <person name="Baker S.E."/>
            <person name="Rep M."/>
            <person name="Adam G."/>
            <person name="Antoniw J."/>
            <person name="Baldwin T."/>
            <person name="Calvo S.E."/>
            <person name="Chang Y.-L."/>
            <person name="DeCaprio D."/>
            <person name="Gale L.R."/>
            <person name="Gnerre S."/>
            <person name="Goswami R.S."/>
            <person name="Hammond-Kosack K."/>
            <person name="Harris L.J."/>
            <person name="Hilburn K."/>
            <person name="Kennell J.C."/>
            <person name="Kroken S."/>
            <person name="Magnuson J.K."/>
            <person name="Mannhaupt G."/>
            <person name="Mauceli E.W."/>
            <person name="Mewes H.-W."/>
            <person name="Mitterbauer R."/>
            <person name="Muehlbauer G."/>
            <person name="Muensterkoetter M."/>
            <person name="Nelson D."/>
            <person name="O'Donnell K."/>
            <person name="Ouellet T."/>
            <person name="Qi W."/>
            <person name="Quesneville H."/>
            <person name="Roncero M.I.G."/>
            <person name="Seong K.-Y."/>
            <person name="Tetko I.V."/>
            <person name="Urban M."/>
            <person name="Waalwijk C."/>
            <person name="Ward T.J."/>
            <person name="Yao J."/>
            <person name="Birren B.W."/>
            <person name="Kistler H.C."/>
        </authorList>
    </citation>
    <scope>NUCLEOTIDE SEQUENCE [LARGE SCALE GENOMIC DNA]</scope>
    <source>
        <strain evidence="3">ATCC MYA-4620 / CBS 123657 / FGSC 9075 / NRRL 31084 / PH-1</strain>
        <strain evidence="2">PH-1 / ATCC MYA-4620 / FGSC 9075 / NRRL 31084</strain>
    </source>
</reference>
<evidence type="ECO:0000313" key="1">
    <source>
        <dbReference type="EMBL" id="CEF88067.1"/>
    </source>
</evidence>
<reference evidence="2 3" key="2">
    <citation type="journal article" date="2010" name="Nature">
        <title>Comparative genomics reveals mobile pathogenicity chromosomes in Fusarium.</title>
        <authorList>
            <person name="Ma L.J."/>
            <person name="van der Does H.C."/>
            <person name="Borkovich K.A."/>
            <person name="Coleman J.J."/>
            <person name="Daboussi M.J."/>
            <person name="Di Pietro A."/>
            <person name="Dufresne M."/>
            <person name="Freitag M."/>
            <person name="Grabherr M."/>
            <person name="Henrissat B."/>
            <person name="Houterman P.M."/>
            <person name="Kang S."/>
            <person name="Shim W.B."/>
            <person name="Woloshuk C."/>
            <person name="Xie X."/>
            <person name="Xu J.R."/>
            <person name="Antoniw J."/>
            <person name="Baker S.E."/>
            <person name="Bluhm B.H."/>
            <person name="Breakspear A."/>
            <person name="Brown D.W."/>
            <person name="Butchko R.A."/>
            <person name="Chapman S."/>
            <person name="Coulson R."/>
            <person name="Coutinho P.M."/>
            <person name="Danchin E.G."/>
            <person name="Diener A."/>
            <person name="Gale L.R."/>
            <person name="Gardiner D.M."/>
            <person name="Goff S."/>
            <person name="Hammond-Kosack K.E."/>
            <person name="Hilburn K."/>
            <person name="Hua-Van A."/>
            <person name="Jonkers W."/>
            <person name="Kazan K."/>
            <person name="Kodira C.D."/>
            <person name="Koehrsen M."/>
            <person name="Kumar L."/>
            <person name="Lee Y.H."/>
            <person name="Li L."/>
            <person name="Manners J.M."/>
            <person name="Miranda-Saavedra D."/>
            <person name="Mukherjee M."/>
            <person name="Park G."/>
            <person name="Park J."/>
            <person name="Park S.Y."/>
            <person name="Proctor R.H."/>
            <person name="Regev A."/>
            <person name="Ruiz-Roldan M.C."/>
            <person name="Sain D."/>
            <person name="Sakthikumar S."/>
            <person name="Sykes S."/>
            <person name="Schwartz D.C."/>
            <person name="Turgeon B.G."/>
            <person name="Wapinski I."/>
            <person name="Yoder O."/>
            <person name="Young S."/>
            <person name="Zeng Q."/>
            <person name="Zhou S."/>
            <person name="Galagan J."/>
            <person name="Cuomo C.A."/>
            <person name="Kistler H.C."/>
            <person name="Rep M."/>
        </authorList>
    </citation>
    <scope>GENOME REANNOTATION</scope>
    <source>
        <strain evidence="3">ATCC MYA-4620 / CBS 123657 / FGSC 9075 / NRRL 31084 / PH-1</strain>
        <strain evidence="2">PH-1 / ATCC MYA-4620 / FGSC 9075 / NRRL 31084</strain>
    </source>
</reference>
<dbReference type="AlphaFoldDB" id="A0A0E0SNQ4"/>
<dbReference type="VEuPathDB" id="FungiDB:FGRAMPH1_01G19739"/>
<reference evidence="1 3" key="4">
    <citation type="journal article" date="2015" name="BMC Genomics">
        <title>The completed genome sequence of the pathogenic ascomycete fungus Fusarium graminearum.</title>
        <authorList>
            <person name="King R."/>
            <person name="Urban M."/>
            <person name="Hammond-Kosack M.C."/>
            <person name="Hassani-Pak K."/>
            <person name="Hammond-Kosack K.E."/>
        </authorList>
    </citation>
    <scope>NUCLEOTIDE SEQUENCE [LARGE SCALE GENOMIC DNA]</scope>
    <source>
        <strain evidence="3">ATCC MYA-4620 / CBS 123657 / FGSC 9075 / NRRL 31084 / PH-1</strain>
        <strain evidence="1">PH-1</strain>
    </source>
</reference>
<reference evidence="2" key="5">
    <citation type="submission" date="2017-01" db="UniProtKB">
        <authorList>
            <consortium name="EnsemblFungi"/>
        </authorList>
    </citation>
    <scope>IDENTIFICATION</scope>
    <source>
        <strain evidence="2">PH-1 / ATCC MYA-4620 / FGSC 9075 / NRRL 31084</strain>
    </source>
</reference>
<dbReference type="EMBL" id="HG970334">
    <property type="protein sequence ID" value="CEF88067.1"/>
    <property type="molecule type" value="Genomic_DNA"/>
</dbReference>
<protein>
    <submittedName>
        <fullName evidence="1">Chromosome 3, complete genome</fullName>
    </submittedName>
</protein>
<accession>A0A0E0SNQ4</accession>
<dbReference type="Proteomes" id="UP000070720">
    <property type="component" value="Chromosome 3"/>
</dbReference>
<evidence type="ECO:0000313" key="2">
    <source>
        <dbReference type="EnsemblFungi" id="CEF88067"/>
    </source>
</evidence>
<dbReference type="EnsemblFungi" id="CEF88067">
    <property type="protein sequence ID" value="CEF88067"/>
    <property type="gene ID" value="FGRRES_15336"/>
</dbReference>